<gene>
    <name evidence="3" type="ORF">C2S53_012174</name>
</gene>
<dbReference type="PROSITE" id="PS50891">
    <property type="entry name" value="LOB"/>
    <property type="match status" value="1"/>
</dbReference>
<dbReference type="AlphaFoldDB" id="A0AAD4J9B9"/>
<accession>A0AAD4J9B9</accession>
<organism evidence="3 4">
    <name type="scientific">Perilla frutescens var. hirtella</name>
    <name type="common">Perilla citriodora</name>
    <name type="synonym">Perilla setoyensis</name>
    <dbReference type="NCBI Taxonomy" id="608512"/>
    <lineage>
        <taxon>Eukaryota</taxon>
        <taxon>Viridiplantae</taxon>
        <taxon>Streptophyta</taxon>
        <taxon>Embryophyta</taxon>
        <taxon>Tracheophyta</taxon>
        <taxon>Spermatophyta</taxon>
        <taxon>Magnoliopsida</taxon>
        <taxon>eudicotyledons</taxon>
        <taxon>Gunneridae</taxon>
        <taxon>Pentapetalae</taxon>
        <taxon>asterids</taxon>
        <taxon>lamiids</taxon>
        <taxon>Lamiales</taxon>
        <taxon>Lamiaceae</taxon>
        <taxon>Nepetoideae</taxon>
        <taxon>Elsholtzieae</taxon>
        <taxon>Perilla</taxon>
    </lineage>
</organism>
<evidence type="ECO:0000256" key="1">
    <source>
        <dbReference type="ARBA" id="ARBA00005474"/>
    </source>
</evidence>
<proteinExistence type="inferred from homology"/>
<dbReference type="Proteomes" id="UP001190926">
    <property type="component" value="Unassembled WGS sequence"/>
</dbReference>
<dbReference type="GO" id="GO:0005634">
    <property type="term" value="C:nucleus"/>
    <property type="evidence" value="ECO:0007669"/>
    <property type="project" value="TreeGrafter"/>
</dbReference>
<sequence length="169" mass="18113">MSHGGAAVGGGPCGACKFLRRKCVKGCIFAPYFDSDQGTAHFAAVHKVFGASNASKLLLRVPAHCRLDAVITLCYEALARVRDPVYGCVGHIFTLQQQVVNLQAELAYTQARISTLQGGLPPPPVISSSSDTAVAVDQEIEDDGDLHSLAREYVSTYFPGVRFRPPTPH</sequence>
<comment type="caution">
    <text evidence="3">The sequence shown here is derived from an EMBL/GenBank/DDBJ whole genome shotgun (WGS) entry which is preliminary data.</text>
</comment>
<evidence type="ECO:0000313" key="3">
    <source>
        <dbReference type="EMBL" id="KAH6828990.1"/>
    </source>
</evidence>
<name>A0AAD4J9B9_PERFH</name>
<dbReference type="PANTHER" id="PTHR31529:SF28">
    <property type="entry name" value="LOB DOMAIN-CONTAINING PROTEIN 19"/>
    <property type="match status" value="1"/>
</dbReference>
<feature type="domain" description="LOB" evidence="2">
    <location>
        <begin position="11"/>
        <end position="113"/>
    </location>
</feature>
<dbReference type="InterPro" id="IPR004883">
    <property type="entry name" value="LOB"/>
</dbReference>
<evidence type="ECO:0000259" key="2">
    <source>
        <dbReference type="PROSITE" id="PS50891"/>
    </source>
</evidence>
<reference evidence="3 4" key="1">
    <citation type="journal article" date="2021" name="Nat. Commun.">
        <title>Incipient diploidization of the medicinal plant Perilla within 10,000 years.</title>
        <authorList>
            <person name="Zhang Y."/>
            <person name="Shen Q."/>
            <person name="Leng L."/>
            <person name="Zhang D."/>
            <person name="Chen S."/>
            <person name="Shi Y."/>
            <person name="Ning Z."/>
            <person name="Chen S."/>
        </authorList>
    </citation>
    <scope>NUCLEOTIDE SEQUENCE [LARGE SCALE GENOMIC DNA]</scope>
    <source>
        <strain evidence="4">cv. PC099</strain>
    </source>
</reference>
<comment type="similarity">
    <text evidence="1">Belongs to the LOB domain-containing protein family.</text>
</comment>
<dbReference type="GO" id="GO:0045893">
    <property type="term" value="P:positive regulation of DNA-templated transcription"/>
    <property type="evidence" value="ECO:0007669"/>
    <property type="project" value="TreeGrafter"/>
</dbReference>
<evidence type="ECO:0000313" key="4">
    <source>
        <dbReference type="Proteomes" id="UP001190926"/>
    </source>
</evidence>
<protein>
    <submittedName>
        <fullName evidence="3">LOB domain-containing protein 31</fullName>
    </submittedName>
</protein>
<dbReference type="PANTHER" id="PTHR31529">
    <property type="entry name" value="LOB DOMAIN CONTAINING PROTEIN"/>
    <property type="match status" value="1"/>
</dbReference>
<dbReference type="Pfam" id="PF03195">
    <property type="entry name" value="LOB"/>
    <property type="match status" value="1"/>
</dbReference>
<dbReference type="GO" id="GO:0009755">
    <property type="term" value="P:hormone-mediated signaling pathway"/>
    <property type="evidence" value="ECO:0007669"/>
    <property type="project" value="TreeGrafter"/>
</dbReference>
<dbReference type="EMBL" id="SDAM02000114">
    <property type="protein sequence ID" value="KAH6828990.1"/>
    <property type="molecule type" value="Genomic_DNA"/>
</dbReference>
<keyword evidence="4" id="KW-1185">Reference proteome</keyword>